<evidence type="ECO:0000256" key="6">
    <source>
        <dbReference type="SAM" id="MobiDB-lite"/>
    </source>
</evidence>
<keyword evidence="5" id="KW-0472">Membrane</keyword>
<name>A0ABV4UA58_9BACT</name>
<dbReference type="PANTHER" id="PTHR43646">
    <property type="entry name" value="GLYCOSYLTRANSFERASE"/>
    <property type="match status" value="1"/>
</dbReference>
<feature type="domain" description="Glycosyltransferase 2-like" evidence="7">
    <location>
        <begin position="472"/>
        <end position="591"/>
    </location>
</feature>
<dbReference type="CDD" id="cd02522">
    <property type="entry name" value="GT_2_like_a"/>
    <property type="match status" value="1"/>
</dbReference>
<feature type="region of interest" description="Disordered" evidence="6">
    <location>
        <begin position="696"/>
        <end position="716"/>
    </location>
</feature>
<dbReference type="InterPro" id="IPR029044">
    <property type="entry name" value="Nucleotide-diphossugar_trans"/>
</dbReference>
<dbReference type="Pfam" id="PF00535">
    <property type="entry name" value="Glycos_transf_2"/>
    <property type="match status" value="2"/>
</dbReference>
<evidence type="ECO:0000256" key="5">
    <source>
        <dbReference type="ARBA" id="ARBA00023136"/>
    </source>
</evidence>
<reference evidence="8 9" key="1">
    <citation type="submission" date="2024-08" db="EMBL/GenBank/DDBJ databases">
        <title>Whole-genome sequencing of halo(alkali)philic microorganisms from hypersaline lakes.</title>
        <authorList>
            <person name="Sorokin D.Y."/>
            <person name="Merkel A.Y."/>
            <person name="Messina E."/>
            <person name="Yakimov M."/>
        </authorList>
    </citation>
    <scope>NUCLEOTIDE SEQUENCE [LARGE SCALE GENOMIC DNA]</scope>
    <source>
        <strain evidence="8 9">AB-hyl4</strain>
    </source>
</reference>
<feature type="compositionally biased region" description="Polar residues" evidence="6">
    <location>
        <begin position="696"/>
        <end position="706"/>
    </location>
</feature>
<keyword evidence="2" id="KW-1003">Cell membrane</keyword>
<dbReference type="InterPro" id="IPR001173">
    <property type="entry name" value="Glyco_trans_2-like"/>
</dbReference>
<dbReference type="Gene3D" id="3.90.550.10">
    <property type="entry name" value="Spore Coat Polysaccharide Biosynthesis Protein SpsA, Chain A"/>
    <property type="match status" value="3"/>
</dbReference>
<dbReference type="CDD" id="cd04179">
    <property type="entry name" value="DPM_DPG-synthase_like"/>
    <property type="match status" value="1"/>
</dbReference>
<comment type="subcellular location">
    <subcellularLocation>
        <location evidence="1">Cell membrane</location>
    </subcellularLocation>
</comment>
<proteinExistence type="predicted"/>
<gene>
    <name evidence="8" type="ORF">ACERK3_15615</name>
</gene>
<dbReference type="NCBIfam" id="TIGR04282">
    <property type="entry name" value="glyco_like_cofC"/>
    <property type="match status" value="1"/>
</dbReference>
<evidence type="ECO:0000313" key="9">
    <source>
        <dbReference type="Proteomes" id="UP001575105"/>
    </source>
</evidence>
<dbReference type="RefSeq" id="WP_425346637.1">
    <property type="nucleotide sequence ID" value="NZ_JBGUBD010000011.1"/>
</dbReference>
<dbReference type="InterPro" id="IPR018641">
    <property type="entry name" value="Trfase_1_rSAM/seldom-assoc"/>
</dbReference>
<dbReference type="PANTHER" id="PTHR43646:SF2">
    <property type="entry name" value="GLYCOSYLTRANSFERASE 2-LIKE DOMAIN-CONTAINING PROTEIN"/>
    <property type="match status" value="1"/>
</dbReference>
<evidence type="ECO:0000256" key="1">
    <source>
        <dbReference type="ARBA" id="ARBA00004236"/>
    </source>
</evidence>
<organism evidence="8 9">
    <name type="scientific">Natronomicrosphaera hydrolytica</name>
    <dbReference type="NCBI Taxonomy" id="3242702"/>
    <lineage>
        <taxon>Bacteria</taxon>
        <taxon>Pseudomonadati</taxon>
        <taxon>Planctomycetota</taxon>
        <taxon>Phycisphaerae</taxon>
        <taxon>Phycisphaerales</taxon>
        <taxon>Phycisphaeraceae</taxon>
        <taxon>Natronomicrosphaera</taxon>
    </lineage>
</organism>
<evidence type="ECO:0000259" key="7">
    <source>
        <dbReference type="Pfam" id="PF00535"/>
    </source>
</evidence>
<dbReference type="SUPFAM" id="SSF53448">
    <property type="entry name" value="Nucleotide-diphospho-sugar transferases"/>
    <property type="match status" value="3"/>
</dbReference>
<accession>A0ABV4UA58</accession>
<dbReference type="Pfam" id="PF09837">
    <property type="entry name" value="DUF2064"/>
    <property type="match status" value="1"/>
</dbReference>
<dbReference type="Proteomes" id="UP001575105">
    <property type="component" value="Unassembled WGS sequence"/>
</dbReference>
<dbReference type="InterPro" id="IPR026461">
    <property type="entry name" value="Trfase_2_rSAM/seldom_assoc"/>
</dbReference>
<evidence type="ECO:0000256" key="3">
    <source>
        <dbReference type="ARBA" id="ARBA00022676"/>
    </source>
</evidence>
<dbReference type="NCBIfam" id="TIGR04283">
    <property type="entry name" value="glyco_like_mftF"/>
    <property type="match status" value="1"/>
</dbReference>
<protein>
    <submittedName>
        <fullName evidence="8">TIGR04283 family arsenosugar biosynthesis glycosyltransferase</fullName>
    </submittedName>
</protein>
<comment type="caution">
    <text evidence="8">The sequence shown here is derived from an EMBL/GenBank/DDBJ whole genome shotgun (WGS) entry which is preliminary data.</text>
</comment>
<feature type="compositionally biased region" description="Pro residues" evidence="6">
    <location>
        <begin position="707"/>
        <end position="716"/>
    </location>
</feature>
<keyword evidence="3" id="KW-0328">Glycosyltransferase</keyword>
<keyword evidence="9" id="KW-1185">Reference proteome</keyword>
<evidence type="ECO:0000313" key="8">
    <source>
        <dbReference type="EMBL" id="MFA9479714.1"/>
    </source>
</evidence>
<evidence type="ECO:0000256" key="2">
    <source>
        <dbReference type="ARBA" id="ARBA00022475"/>
    </source>
</evidence>
<feature type="domain" description="Glycosyltransferase 2-like" evidence="7">
    <location>
        <begin position="20"/>
        <end position="185"/>
    </location>
</feature>
<evidence type="ECO:0000256" key="4">
    <source>
        <dbReference type="ARBA" id="ARBA00022679"/>
    </source>
</evidence>
<sequence length="716" mass="78757">MSRTEGKNLHDRLTLFDVAVIMPALNEAEAIGHVLDAIPDWVSQIIVVDNGSIDDTADVAREHGATVVREPRRGYGAACLRGLAALPRASPAALPGVSMPDVVVFLNADCSNDPSEMNTLVEPIAADEADLVIGSRVLSNARPESLSLPQRFGNALTSLLIRRLWHTPCTDLGQFRAIRFDALQALDMSDLDYGWTVQMQARALRMGYRIREVPVSYRRRIGTSKVSGTIHGIIGAGTKILTTIGREACRRRTQVAQRETLLVFTRYPEPGKTKTRLIPALGPERAARLQLQMTHRTLDAARRWACRPGRSVQVCFAGGDRQRMAQQFGHDLHYRPQCDGTLGDRLHHAIAAAHHERGCPVVVIGCDCPQLDDDTIDQAFAAIKDHDAVIGPASDGGYYLLGLGKPNAALFADIDWGTDRVRAQTQAIASQLGLFVAMLPEKHDIDEPDDLVLLPNIEQMLSQQHGEPPQVSIIIPAINEAADLPASIASAQPSRRVEVIVIDGGSTDDTPTIAATCGARVITAPPGRARQMNAGAAEARGHILLFLHADTRLPFGYERQIKQVLSSPGTVAGAFPLAFDHVSPSLRLIETAANYRSRWRQLPYGDQAMFLSRETFMRMQGYRNLPVMEDYELVRRLRKQGTIRLAGSAVVTSARRCLHVGIWRTTWTHQCMILGWHLGIAPTRLARWRRDLIRQQTADSATRTQTPVPPTPLSKQ</sequence>
<keyword evidence="4" id="KW-0808">Transferase</keyword>
<dbReference type="EMBL" id="JBGUBD010000011">
    <property type="protein sequence ID" value="MFA9479714.1"/>
    <property type="molecule type" value="Genomic_DNA"/>
</dbReference>